<name>A0A1X0D0H2_9MYCO</name>
<gene>
    <name evidence="1" type="ORF">BST26_18150</name>
</gene>
<organism evidence="1 2">
    <name type="scientific">Mycolicibacterium insubricum</name>
    <dbReference type="NCBI Taxonomy" id="444597"/>
    <lineage>
        <taxon>Bacteria</taxon>
        <taxon>Bacillati</taxon>
        <taxon>Actinomycetota</taxon>
        <taxon>Actinomycetes</taxon>
        <taxon>Mycobacteriales</taxon>
        <taxon>Mycobacteriaceae</taxon>
        <taxon>Mycolicibacterium</taxon>
    </lineage>
</organism>
<proteinExistence type="predicted"/>
<accession>A0A1X0D0H2</accession>
<comment type="caution">
    <text evidence="1">The sequence shown here is derived from an EMBL/GenBank/DDBJ whole genome shotgun (WGS) entry which is preliminary data.</text>
</comment>
<keyword evidence="2" id="KW-1185">Reference proteome</keyword>
<dbReference type="RefSeq" id="WP_083032957.1">
    <property type="nucleotide sequence ID" value="NZ_AP022618.1"/>
</dbReference>
<sequence length="139" mass="15433">MNPTAPLHDSLVSALARARIPAENHQFIARMAMAVGIAEYRAVERPEKPYVVGKRREHGPDLYIYYGSTDGFRSEDEIVRLLGDSVERGPSSRTGTWYVAHPLNKIRAPSQRRSDKTRTATFCGCGMELSLTGFCASCD</sequence>
<reference evidence="1 2" key="1">
    <citation type="submission" date="2016-12" db="EMBL/GenBank/DDBJ databases">
        <title>The new phylogeny of genus Mycobacterium.</title>
        <authorList>
            <person name="Tortoli E."/>
            <person name="Trovato A."/>
            <person name="Cirillo D.M."/>
        </authorList>
    </citation>
    <scope>NUCLEOTIDE SEQUENCE [LARGE SCALE GENOMIC DNA]</scope>
    <source>
        <strain evidence="1 2">DSM 45130</strain>
    </source>
</reference>
<dbReference type="EMBL" id="MVHS01000057">
    <property type="protein sequence ID" value="ORA65907.1"/>
    <property type="molecule type" value="Genomic_DNA"/>
</dbReference>
<dbReference type="AlphaFoldDB" id="A0A1X0D0H2"/>
<evidence type="ECO:0000313" key="1">
    <source>
        <dbReference type="EMBL" id="ORA65907.1"/>
    </source>
</evidence>
<dbReference type="Proteomes" id="UP000192801">
    <property type="component" value="Unassembled WGS sequence"/>
</dbReference>
<dbReference type="OrthoDB" id="4989960at2"/>
<protein>
    <submittedName>
        <fullName evidence="1">Uncharacterized protein</fullName>
    </submittedName>
</protein>
<evidence type="ECO:0000313" key="2">
    <source>
        <dbReference type="Proteomes" id="UP000192801"/>
    </source>
</evidence>